<comment type="similarity">
    <text evidence="1">Belongs to the universal ribosomal protein uL4 family.</text>
</comment>
<keyword evidence="3" id="KW-0687">Ribonucleoprotein</keyword>
<comment type="caution">
    <text evidence="6">The sequence shown here is derived from an EMBL/GenBank/DDBJ whole genome shotgun (WGS) entry which is preliminary data.</text>
</comment>
<dbReference type="Proteomes" id="UP000179241">
    <property type="component" value="Unassembled WGS sequence"/>
</dbReference>
<dbReference type="GO" id="GO:1990904">
    <property type="term" value="C:ribonucleoprotein complex"/>
    <property type="evidence" value="ECO:0007669"/>
    <property type="project" value="UniProtKB-KW"/>
</dbReference>
<gene>
    <name evidence="6" type="ORF">A2188_01050</name>
</gene>
<evidence type="ECO:0000256" key="1">
    <source>
        <dbReference type="ARBA" id="ARBA00010528"/>
    </source>
</evidence>
<sequence>MNITTYHSSGKITQKNFDIPAVEVKPSLLSVALRVYEARIHPHLATVKTRGEVNISTRKIYKQKGTGGARHGAKSAPIFVGGGIAHGPKGVQRTLKVIGKTKKLILGGVMYLAKKQDRVVSLSIADIKKTKEAATLCSRIQKATPFVKGLLLLSLDNQKQTLYFRNLENIKVMPFVQVSPLDIYKSDLVILDADLGKAIKEKKTIKK</sequence>
<dbReference type="EMBL" id="MGHU01000034">
    <property type="protein sequence ID" value="OGM77058.1"/>
    <property type="molecule type" value="Genomic_DNA"/>
</dbReference>
<evidence type="ECO:0000256" key="2">
    <source>
        <dbReference type="ARBA" id="ARBA00022980"/>
    </source>
</evidence>
<dbReference type="GO" id="GO:0006412">
    <property type="term" value="P:translation"/>
    <property type="evidence" value="ECO:0007669"/>
    <property type="project" value="InterPro"/>
</dbReference>
<accession>A0A1F8CMW6</accession>
<dbReference type="Gene3D" id="3.40.1370.10">
    <property type="match status" value="1"/>
</dbReference>
<dbReference type="SUPFAM" id="SSF52166">
    <property type="entry name" value="Ribosomal protein L4"/>
    <property type="match status" value="1"/>
</dbReference>
<proteinExistence type="inferred from homology"/>
<dbReference type="InterPro" id="IPR023574">
    <property type="entry name" value="Ribosomal_uL4_dom_sf"/>
</dbReference>
<keyword evidence="2 6" id="KW-0689">Ribosomal protein</keyword>
<dbReference type="GO" id="GO:0005840">
    <property type="term" value="C:ribosome"/>
    <property type="evidence" value="ECO:0007669"/>
    <property type="project" value="UniProtKB-KW"/>
</dbReference>
<dbReference type="Pfam" id="PF00573">
    <property type="entry name" value="Ribosomal_L4"/>
    <property type="match status" value="1"/>
</dbReference>
<evidence type="ECO:0000313" key="6">
    <source>
        <dbReference type="EMBL" id="OGM77058.1"/>
    </source>
</evidence>
<reference evidence="6 7" key="1">
    <citation type="journal article" date="2016" name="Nat. Commun.">
        <title>Thousands of microbial genomes shed light on interconnected biogeochemical processes in an aquifer system.</title>
        <authorList>
            <person name="Anantharaman K."/>
            <person name="Brown C.T."/>
            <person name="Hug L.A."/>
            <person name="Sharon I."/>
            <person name="Castelle C.J."/>
            <person name="Probst A.J."/>
            <person name="Thomas B.C."/>
            <person name="Singh A."/>
            <person name="Wilkins M.J."/>
            <person name="Karaoz U."/>
            <person name="Brodie E.L."/>
            <person name="Williams K.H."/>
            <person name="Hubbard S.S."/>
            <person name="Banfield J.F."/>
        </authorList>
    </citation>
    <scope>NUCLEOTIDE SEQUENCE [LARGE SCALE GENOMIC DNA]</scope>
</reference>
<evidence type="ECO:0000313" key="7">
    <source>
        <dbReference type="Proteomes" id="UP000179241"/>
    </source>
</evidence>
<evidence type="ECO:0000256" key="3">
    <source>
        <dbReference type="ARBA" id="ARBA00023274"/>
    </source>
</evidence>
<dbReference type="InterPro" id="IPR013005">
    <property type="entry name" value="Ribosomal_uL4-like"/>
</dbReference>
<dbReference type="AlphaFoldDB" id="A0A1F8CMW6"/>
<evidence type="ECO:0000256" key="5">
    <source>
        <dbReference type="ARBA" id="ARBA00035462"/>
    </source>
</evidence>
<protein>
    <recommendedName>
        <fullName evidence="4">Large ribosomal subunit protein uL4</fullName>
    </recommendedName>
    <alternativeName>
        <fullName evidence="5">50S ribosomal protein L4</fullName>
    </alternativeName>
</protein>
<organism evidence="6 7">
    <name type="scientific">Candidatus Woesebacteria bacterium RIFOXYA1_FULL_43_9</name>
    <dbReference type="NCBI Taxonomy" id="1802534"/>
    <lineage>
        <taxon>Bacteria</taxon>
        <taxon>Candidatus Woeseibacteriota</taxon>
    </lineage>
</organism>
<name>A0A1F8CMW6_9BACT</name>
<dbReference type="PANTHER" id="PTHR10746">
    <property type="entry name" value="50S RIBOSOMAL PROTEIN L4"/>
    <property type="match status" value="1"/>
</dbReference>
<evidence type="ECO:0000256" key="4">
    <source>
        <dbReference type="ARBA" id="ARBA00035244"/>
    </source>
</evidence>
<dbReference type="InterPro" id="IPR002136">
    <property type="entry name" value="Ribosomal_uL4"/>
</dbReference>
<dbReference type="GO" id="GO:0003735">
    <property type="term" value="F:structural constituent of ribosome"/>
    <property type="evidence" value="ECO:0007669"/>
    <property type="project" value="InterPro"/>
</dbReference>
<dbReference type="PANTHER" id="PTHR10746:SF6">
    <property type="entry name" value="LARGE RIBOSOMAL SUBUNIT PROTEIN UL4M"/>
    <property type="match status" value="1"/>
</dbReference>